<keyword evidence="3" id="KW-0730">Sialic acid</keyword>
<feature type="region of interest" description="Disordered" evidence="8">
    <location>
        <begin position="114"/>
        <end position="133"/>
    </location>
</feature>
<comment type="subcellular location">
    <subcellularLocation>
        <location evidence="1">Membrane</location>
        <topology evidence="1">Single-pass membrane protein</topology>
    </subcellularLocation>
</comment>
<dbReference type="EMBL" id="JABWUV010000006">
    <property type="protein sequence ID" value="KAF6348678.1"/>
    <property type="molecule type" value="Genomic_DNA"/>
</dbReference>
<feature type="region of interest" description="Disordered" evidence="8">
    <location>
        <begin position="21"/>
        <end position="66"/>
    </location>
</feature>
<evidence type="ECO:0000256" key="2">
    <source>
        <dbReference type="ARBA" id="ARBA00022692"/>
    </source>
</evidence>
<evidence type="ECO:0000256" key="9">
    <source>
        <dbReference type="SAM" id="Phobius"/>
    </source>
</evidence>
<keyword evidence="6" id="KW-0325">Glycoprotein</keyword>
<evidence type="ECO:0000256" key="6">
    <source>
        <dbReference type="ARBA" id="ARBA00023180"/>
    </source>
</evidence>
<dbReference type="AlphaFoldDB" id="A0A7J7XGN4"/>
<sequence length="133" mass="14134">MYEKIIIALLLSGYILTSTATSAPPTDSVDQTSVAGTPLPVEHTPASQRPTELPVTTHKTTPQGRSKHLKHMFSAPVAIVIILGVLAGVIGTILLFAYVIGKLTQKRSLHVQSTFSHDPDAPLSSVETGNPEI</sequence>
<keyword evidence="4 9" id="KW-1133">Transmembrane helix</keyword>
<evidence type="ECO:0000256" key="10">
    <source>
        <dbReference type="SAM" id="SignalP"/>
    </source>
</evidence>
<feature type="signal peptide" evidence="10">
    <location>
        <begin position="1"/>
        <end position="22"/>
    </location>
</feature>
<dbReference type="Proteomes" id="UP000527355">
    <property type="component" value="Unassembled WGS sequence"/>
</dbReference>
<organism evidence="11 12">
    <name type="scientific">Myotis myotis</name>
    <name type="common">Greater mouse-eared bat</name>
    <name type="synonym">Vespertilio myotis</name>
    <dbReference type="NCBI Taxonomy" id="51298"/>
    <lineage>
        <taxon>Eukaryota</taxon>
        <taxon>Metazoa</taxon>
        <taxon>Chordata</taxon>
        <taxon>Craniata</taxon>
        <taxon>Vertebrata</taxon>
        <taxon>Euteleostomi</taxon>
        <taxon>Mammalia</taxon>
        <taxon>Eutheria</taxon>
        <taxon>Laurasiatheria</taxon>
        <taxon>Chiroptera</taxon>
        <taxon>Yangochiroptera</taxon>
        <taxon>Vespertilionidae</taxon>
        <taxon>Myotis</taxon>
    </lineage>
</organism>
<feature type="transmembrane region" description="Helical" evidence="9">
    <location>
        <begin position="77"/>
        <end position="100"/>
    </location>
</feature>
<evidence type="ECO:0000313" key="11">
    <source>
        <dbReference type="EMBL" id="KAF6348678.1"/>
    </source>
</evidence>
<accession>A0A7J7XGN4</accession>
<keyword evidence="10" id="KW-0732">Signal</keyword>
<evidence type="ECO:0000256" key="1">
    <source>
        <dbReference type="ARBA" id="ARBA00004167"/>
    </source>
</evidence>
<dbReference type="Gene3D" id="1.20.5.70">
    <property type="match status" value="1"/>
</dbReference>
<keyword evidence="5 9" id="KW-0472">Membrane</keyword>
<reference evidence="11 12" key="1">
    <citation type="journal article" date="2020" name="Nature">
        <title>Six reference-quality genomes reveal evolution of bat adaptations.</title>
        <authorList>
            <person name="Jebb D."/>
            <person name="Huang Z."/>
            <person name="Pippel M."/>
            <person name="Hughes G.M."/>
            <person name="Lavrichenko K."/>
            <person name="Devanna P."/>
            <person name="Winkler S."/>
            <person name="Jermiin L.S."/>
            <person name="Skirmuntt E.C."/>
            <person name="Katzourakis A."/>
            <person name="Burkitt-Gray L."/>
            <person name="Ray D.A."/>
            <person name="Sullivan K.A.M."/>
            <person name="Roscito J.G."/>
            <person name="Kirilenko B.M."/>
            <person name="Davalos L.M."/>
            <person name="Corthals A.P."/>
            <person name="Power M.L."/>
            <person name="Jones G."/>
            <person name="Ransome R.D."/>
            <person name="Dechmann D.K.N."/>
            <person name="Locatelli A.G."/>
            <person name="Puechmaille S.J."/>
            <person name="Fedrigo O."/>
            <person name="Jarvis E.D."/>
            <person name="Hiller M."/>
            <person name="Vernes S.C."/>
            <person name="Myers E.W."/>
            <person name="Teeling E.C."/>
        </authorList>
    </citation>
    <scope>NUCLEOTIDE SEQUENCE [LARGE SCALE GENOMIC DNA]</scope>
    <source>
        <strain evidence="11">MMyoMyo1</strain>
        <tissue evidence="11">Flight muscle</tissue>
    </source>
</reference>
<dbReference type="InterPro" id="IPR049535">
    <property type="entry name" value="GYPA_B"/>
</dbReference>
<protein>
    <recommendedName>
        <fullName evidence="7">Glycophorin-A</fullName>
    </recommendedName>
</protein>
<evidence type="ECO:0000256" key="5">
    <source>
        <dbReference type="ARBA" id="ARBA00023136"/>
    </source>
</evidence>
<dbReference type="InterPro" id="IPR001195">
    <property type="entry name" value="Glycophorin"/>
</dbReference>
<dbReference type="PANTHER" id="PTHR13813:SF3">
    <property type="entry name" value="GLYCOPHORIN-A"/>
    <property type="match status" value="1"/>
</dbReference>
<dbReference type="GO" id="GO:0005886">
    <property type="term" value="C:plasma membrane"/>
    <property type="evidence" value="ECO:0007669"/>
    <property type="project" value="TreeGrafter"/>
</dbReference>
<dbReference type="PANTHER" id="PTHR13813">
    <property type="entry name" value="GLYCOPHORIN"/>
    <property type="match status" value="1"/>
</dbReference>
<evidence type="ECO:0000256" key="7">
    <source>
        <dbReference type="ARBA" id="ARBA00039521"/>
    </source>
</evidence>
<evidence type="ECO:0000256" key="8">
    <source>
        <dbReference type="SAM" id="MobiDB-lite"/>
    </source>
</evidence>
<evidence type="ECO:0000256" key="4">
    <source>
        <dbReference type="ARBA" id="ARBA00022989"/>
    </source>
</evidence>
<evidence type="ECO:0000313" key="12">
    <source>
        <dbReference type="Proteomes" id="UP000527355"/>
    </source>
</evidence>
<keyword evidence="12" id="KW-1185">Reference proteome</keyword>
<name>A0A7J7XGN4_MYOMY</name>
<evidence type="ECO:0000256" key="3">
    <source>
        <dbReference type="ARBA" id="ARBA00022981"/>
    </source>
</evidence>
<gene>
    <name evidence="11" type="ORF">mMyoMyo1_006116</name>
</gene>
<dbReference type="Pfam" id="PF01102">
    <property type="entry name" value="Glycophorin_A"/>
    <property type="match status" value="1"/>
</dbReference>
<comment type="caution">
    <text evidence="11">The sequence shown here is derived from an EMBL/GenBank/DDBJ whole genome shotgun (WGS) entry which is preliminary data.</text>
</comment>
<feature type="chain" id="PRO_5029655054" description="Glycophorin-A" evidence="10">
    <location>
        <begin position="23"/>
        <end position="133"/>
    </location>
</feature>
<dbReference type="VEuPathDB" id="HostDB:GeneID_118658915"/>
<proteinExistence type="predicted"/>
<dbReference type="OrthoDB" id="9629573at2759"/>
<keyword evidence="2 9" id="KW-0812">Transmembrane</keyword>